<organism evidence="12 13">
    <name type="scientific">Nocardioides ginsengisegetis</name>
    <dbReference type="NCBI Taxonomy" id="661491"/>
    <lineage>
        <taxon>Bacteria</taxon>
        <taxon>Bacillati</taxon>
        <taxon>Actinomycetota</taxon>
        <taxon>Actinomycetes</taxon>
        <taxon>Propionibacteriales</taxon>
        <taxon>Nocardioidaceae</taxon>
        <taxon>Nocardioides</taxon>
    </lineage>
</organism>
<evidence type="ECO:0000256" key="9">
    <source>
        <dbReference type="HAMAP-Rule" id="MF_01808"/>
    </source>
</evidence>
<dbReference type="Pfam" id="PF00589">
    <property type="entry name" value="Phage_integrase"/>
    <property type="match status" value="1"/>
</dbReference>
<gene>
    <name evidence="9" type="primary">xerC</name>
    <name evidence="12" type="ORF">FB382_002396</name>
</gene>
<dbReference type="InterPro" id="IPR004107">
    <property type="entry name" value="Integrase_SAM-like_N"/>
</dbReference>
<reference evidence="12 13" key="1">
    <citation type="submission" date="2020-07" db="EMBL/GenBank/DDBJ databases">
        <title>Sequencing the genomes of 1000 actinobacteria strains.</title>
        <authorList>
            <person name="Klenk H.-P."/>
        </authorList>
    </citation>
    <scope>NUCLEOTIDE SEQUENCE [LARGE SCALE GENOMIC DNA]</scope>
    <source>
        <strain evidence="12 13">DSM 21349</strain>
    </source>
</reference>
<evidence type="ECO:0000256" key="4">
    <source>
        <dbReference type="ARBA" id="ARBA00022829"/>
    </source>
</evidence>
<keyword evidence="6 9" id="KW-0238">DNA-binding</keyword>
<dbReference type="HAMAP" id="MF_01808">
    <property type="entry name" value="Recomb_XerC_XerD"/>
    <property type="match status" value="1"/>
</dbReference>
<dbReference type="AlphaFoldDB" id="A0A7W3P9V3"/>
<feature type="active site" evidence="9">
    <location>
        <position position="286"/>
    </location>
</feature>
<dbReference type="InterPro" id="IPR011010">
    <property type="entry name" value="DNA_brk_join_enz"/>
</dbReference>
<keyword evidence="3 9" id="KW-0132">Cell division</keyword>
<keyword evidence="7 9" id="KW-0233">DNA recombination</keyword>
<dbReference type="Gene3D" id="1.10.150.130">
    <property type="match status" value="1"/>
</dbReference>
<dbReference type="InterPro" id="IPR044068">
    <property type="entry name" value="CB"/>
</dbReference>
<feature type="active site" description="O-(3'-phospho-DNA)-tyrosine intermediate" evidence="9">
    <location>
        <position position="295"/>
    </location>
</feature>
<evidence type="ECO:0000313" key="13">
    <source>
        <dbReference type="Proteomes" id="UP000580910"/>
    </source>
</evidence>
<dbReference type="SUPFAM" id="SSF47823">
    <property type="entry name" value="lambda integrase-like, N-terminal domain"/>
    <property type="match status" value="1"/>
</dbReference>
<accession>A0A7W3P9V3</accession>
<evidence type="ECO:0000256" key="7">
    <source>
        <dbReference type="ARBA" id="ARBA00023172"/>
    </source>
</evidence>
<evidence type="ECO:0000259" key="10">
    <source>
        <dbReference type="PROSITE" id="PS51898"/>
    </source>
</evidence>
<keyword evidence="4 9" id="KW-0159">Chromosome partition</keyword>
<keyword evidence="5 9" id="KW-0229">DNA integration</keyword>
<evidence type="ECO:0000256" key="2">
    <source>
        <dbReference type="ARBA" id="ARBA00022490"/>
    </source>
</evidence>
<keyword evidence="8 9" id="KW-0131">Cell cycle</keyword>
<dbReference type="NCBIfam" id="NF001399">
    <property type="entry name" value="PRK00283.1"/>
    <property type="match status" value="1"/>
</dbReference>
<comment type="function">
    <text evidence="9">Site-specific tyrosine recombinase, which acts by catalyzing the cutting and rejoining of the recombining DNA molecules. The XerC-XerD complex is essential to convert dimers of the bacterial chromosome into monomers to permit their segregation at cell division. It also contributes to the segregational stability of plasmids.</text>
</comment>
<dbReference type="Pfam" id="PF02899">
    <property type="entry name" value="Phage_int_SAM_1"/>
    <property type="match status" value="1"/>
</dbReference>
<keyword evidence="2 9" id="KW-0963">Cytoplasm</keyword>
<dbReference type="GO" id="GO:0009037">
    <property type="term" value="F:tyrosine-based site-specific recombinase activity"/>
    <property type="evidence" value="ECO:0007669"/>
    <property type="project" value="UniProtKB-UniRule"/>
</dbReference>
<dbReference type="GO" id="GO:0005737">
    <property type="term" value="C:cytoplasm"/>
    <property type="evidence" value="ECO:0007669"/>
    <property type="project" value="UniProtKB-SubCell"/>
</dbReference>
<comment type="caution">
    <text evidence="12">The sequence shown here is derived from an EMBL/GenBank/DDBJ whole genome shotgun (WGS) entry which is preliminary data.</text>
</comment>
<feature type="active site" evidence="9">
    <location>
        <position position="263"/>
    </location>
</feature>
<dbReference type="InterPro" id="IPR023009">
    <property type="entry name" value="Tyrosine_recombinase_XerC/XerD"/>
</dbReference>
<comment type="similarity">
    <text evidence="9">Belongs to the 'phage' integrase family. XerC subfamily.</text>
</comment>
<dbReference type="Proteomes" id="UP000580910">
    <property type="component" value="Unassembled WGS sequence"/>
</dbReference>
<evidence type="ECO:0000256" key="3">
    <source>
        <dbReference type="ARBA" id="ARBA00022618"/>
    </source>
</evidence>
<feature type="active site" evidence="9">
    <location>
        <position position="260"/>
    </location>
</feature>
<dbReference type="SUPFAM" id="SSF56349">
    <property type="entry name" value="DNA breaking-rejoining enzymes"/>
    <property type="match status" value="1"/>
</dbReference>
<protein>
    <recommendedName>
        <fullName evidence="9">Tyrosine recombinase XerC</fullName>
    </recommendedName>
</protein>
<dbReference type="InterPro" id="IPR010998">
    <property type="entry name" value="Integrase_recombinase_N"/>
</dbReference>
<comment type="subunit">
    <text evidence="9">Forms a cyclic heterotetrameric complex composed of two molecules of XerC and two molecules of XerD.</text>
</comment>
<evidence type="ECO:0000256" key="5">
    <source>
        <dbReference type="ARBA" id="ARBA00022908"/>
    </source>
</evidence>
<sequence length="314" mass="34284">MSETADDPPEGLPEGMARVLGDYERHLTSERDLATHTVRAYIGDVAGLLEHATRLGQDDVTDLDLRTLRSWLAKQQTLGKSRTTLARRATAARVFTAWLLRTGRVPVDPGASLASPKPHKPLPPVLRADEAADLIHAAAELADDGSPVGLRDVAMLELLYATGVRVGELVGLDLDDIDRDRQVVRVFGKGRKERTVPFGRPAARALDFWLKQGRPHLLVDGSGPAVFLGARGRRIDQRAVRTLVHRRIAEVPGAPDIGPHGLRHTAATHLLEGGADLRSVQELLGHASLATTQLYTHVTTDRLRRAYQQAHPRA</sequence>
<evidence type="ECO:0000313" key="12">
    <source>
        <dbReference type="EMBL" id="MBA8804105.1"/>
    </source>
</evidence>
<dbReference type="PANTHER" id="PTHR30349:SF77">
    <property type="entry name" value="TYROSINE RECOMBINASE XERC"/>
    <property type="match status" value="1"/>
</dbReference>
<evidence type="ECO:0000256" key="1">
    <source>
        <dbReference type="ARBA" id="ARBA00004496"/>
    </source>
</evidence>
<dbReference type="GO" id="GO:0006313">
    <property type="term" value="P:DNA transposition"/>
    <property type="evidence" value="ECO:0007669"/>
    <property type="project" value="UniProtKB-UniRule"/>
</dbReference>
<dbReference type="GO" id="GO:0003677">
    <property type="term" value="F:DNA binding"/>
    <property type="evidence" value="ECO:0007669"/>
    <property type="project" value="UniProtKB-UniRule"/>
</dbReference>
<dbReference type="GO" id="GO:0007059">
    <property type="term" value="P:chromosome segregation"/>
    <property type="evidence" value="ECO:0007669"/>
    <property type="project" value="UniProtKB-UniRule"/>
</dbReference>
<dbReference type="Gene3D" id="1.10.443.10">
    <property type="entry name" value="Intergrase catalytic core"/>
    <property type="match status" value="1"/>
</dbReference>
<dbReference type="PANTHER" id="PTHR30349">
    <property type="entry name" value="PHAGE INTEGRASE-RELATED"/>
    <property type="match status" value="1"/>
</dbReference>
<proteinExistence type="inferred from homology"/>
<feature type="domain" description="Tyr recombinase" evidence="10">
    <location>
        <begin position="121"/>
        <end position="308"/>
    </location>
</feature>
<dbReference type="PROSITE" id="PS51900">
    <property type="entry name" value="CB"/>
    <property type="match status" value="1"/>
</dbReference>
<dbReference type="InterPro" id="IPR002104">
    <property type="entry name" value="Integrase_catalytic"/>
</dbReference>
<keyword evidence="13" id="KW-1185">Reference proteome</keyword>
<name>A0A7W3P9V3_9ACTN</name>
<evidence type="ECO:0000256" key="6">
    <source>
        <dbReference type="ARBA" id="ARBA00023125"/>
    </source>
</evidence>
<dbReference type="CDD" id="cd00798">
    <property type="entry name" value="INT_XerDC_C"/>
    <property type="match status" value="1"/>
</dbReference>
<dbReference type="PROSITE" id="PS51898">
    <property type="entry name" value="TYR_RECOMBINASE"/>
    <property type="match status" value="1"/>
</dbReference>
<evidence type="ECO:0000259" key="11">
    <source>
        <dbReference type="PROSITE" id="PS51900"/>
    </source>
</evidence>
<dbReference type="InterPro" id="IPR013762">
    <property type="entry name" value="Integrase-like_cat_sf"/>
</dbReference>
<feature type="active site" evidence="9">
    <location>
        <position position="165"/>
    </location>
</feature>
<feature type="domain" description="Core-binding (CB)" evidence="11">
    <location>
        <begin position="14"/>
        <end position="100"/>
    </location>
</feature>
<comment type="subcellular location">
    <subcellularLocation>
        <location evidence="1 9">Cytoplasm</location>
    </subcellularLocation>
</comment>
<dbReference type="EMBL" id="JACGXA010000001">
    <property type="protein sequence ID" value="MBA8804105.1"/>
    <property type="molecule type" value="Genomic_DNA"/>
</dbReference>
<dbReference type="GO" id="GO:0051301">
    <property type="term" value="P:cell division"/>
    <property type="evidence" value="ECO:0007669"/>
    <property type="project" value="UniProtKB-KW"/>
</dbReference>
<evidence type="ECO:0000256" key="8">
    <source>
        <dbReference type="ARBA" id="ARBA00023306"/>
    </source>
</evidence>
<dbReference type="InterPro" id="IPR050090">
    <property type="entry name" value="Tyrosine_recombinase_XerCD"/>
</dbReference>
<feature type="active site" evidence="9">
    <location>
        <position position="189"/>
    </location>
</feature>